<accession>X1GPA6</accession>
<gene>
    <name evidence="1" type="ORF">S03H2_36829</name>
</gene>
<proteinExistence type="predicted"/>
<feature type="non-terminal residue" evidence="1">
    <location>
        <position position="1"/>
    </location>
</feature>
<reference evidence="1" key="1">
    <citation type="journal article" date="2014" name="Front. Microbiol.">
        <title>High frequency of phylogenetically diverse reductive dehalogenase-homologous genes in deep subseafloor sedimentary metagenomes.</title>
        <authorList>
            <person name="Kawai M."/>
            <person name="Futagami T."/>
            <person name="Toyoda A."/>
            <person name="Takaki Y."/>
            <person name="Nishi S."/>
            <person name="Hori S."/>
            <person name="Arai W."/>
            <person name="Tsubouchi T."/>
            <person name="Morono Y."/>
            <person name="Uchiyama I."/>
            <person name="Ito T."/>
            <person name="Fujiyama A."/>
            <person name="Inagaki F."/>
            <person name="Takami H."/>
        </authorList>
    </citation>
    <scope>NUCLEOTIDE SEQUENCE</scope>
    <source>
        <strain evidence="1">Expedition CK06-06</strain>
    </source>
</reference>
<sequence>TATPYFAEIDVNLKITGLFMSYKNYTDFFKPHTEWWAESSGIFNLEVLPGVWFDPSHWFKSYEITITVTLRTDVIFDIEATMATGAIEMSVPDDVILNNISLTSSTGSVKLTTLGNNEFQGKVGLQTSTGSVDLFAKNTNFNHGFEAFTSTGSLLLNFTDCRMGDDLAGIVSTGSVTFKSYNMVYDKDIDLKLKTSTGSIDAEIYQYINMGANVTGSMKSSTGSIEVLYRDKLANTGVKFTSSIGTGSINYIDHATMEITGVLENIYSSYNYGAATYKYT</sequence>
<evidence type="ECO:0008006" key="2">
    <source>
        <dbReference type="Google" id="ProtNLM"/>
    </source>
</evidence>
<dbReference type="EMBL" id="BARU01022626">
    <property type="protein sequence ID" value="GAH58987.1"/>
    <property type="molecule type" value="Genomic_DNA"/>
</dbReference>
<protein>
    <recommendedName>
        <fullName evidence="2">Adhesin domain-containing protein</fullName>
    </recommendedName>
</protein>
<feature type="non-terminal residue" evidence="1">
    <location>
        <position position="280"/>
    </location>
</feature>
<organism evidence="1">
    <name type="scientific">marine sediment metagenome</name>
    <dbReference type="NCBI Taxonomy" id="412755"/>
    <lineage>
        <taxon>unclassified sequences</taxon>
        <taxon>metagenomes</taxon>
        <taxon>ecological metagenomes</taxon>
    </lineage>
</organism>
<dbReference type="AlphaFoldDB" id="X1GPA6"/>
<name>X1GPA6_9ZZZZ</name>
<evidence type="ECO:0000313" key="1">
    <source>
        <dbReference type="EMBL" id="GAH58987.1"/>
    </source>
</evidence>
<comment type="caution">
    <text evidence="1">The sequence shown here is derived from an EMBL/GenBank/DDBJ whole genome shotgun (WGS) entry which is preliminary data.</text>
</comment>